<gene>
    <name evidence="1" type="ORF">LEO2_22</name>
</gene>
<dbReference type="Pfam" id="PF18906">
    <property type="entry name" value="Phage_tube_2"/>
    <property type="match status" value="1"/>
</dbReference>
<accession>A0A1S5QTN9</accession>
<name>A0A1S5QTN9_9CAUD</name>
<dbReference type="EMBL" id="KU836751">
    <property type="protein sequence ID" value="AMR60061.1"/>
    <property type="molecule type" value="Genomic_DNA"/>
</dbReference>
<protein>
    <submittedName>
        <fullName evidence="1">Uncharacterized protein</fullName>
    </submittedName>
</protein>
<sequence>MASQSHGFDNTIVFGKETEFGVPAPDNSYGSLGVIEEFSPEENRNIVSRNSLGLRAPFMLRQGTNETDASVTLAVQNGKPFAFALGHVESVENPDVEGGYIHTIRPTRAGEQLPSFTAQNHNALLNWTRNYVGGKFDSFTLTASSDDAVTFEGDILFATVEDSETAPVPVVLDTENYFMFYEGFAELNNQPFADVTNFELEIANNLERRYTLNGKNRADRVQEGNLEITASLTVDLTNKDVYSQFANGEDLNMKLTLQDQYDENHKIVVELLGGKYDSNAISLTATELQEQELEAVFTDIQITAHDTRPNLI</sequence>
<reference evidence="2" key="1">
    <citation type="submission" date="2016-02" db="EMBL/GenBank/DDBJ databases">
        <authorList>
            <person name="Morales N."/>
            <person name="Badran S."/>
            <person name="Schick P."/>
            <person name="Jacoby B."/>
            <person name="Reddi K."/>
            <person name="Villella W."/>
            <person name="Sanders E.R."/>
            <person name="Lorenz T.C."/>
        </authorList>
    </citation>
    <scope>NUCLEOTIDE SEQUENCE [LARGE SCALE GENOMIC DNA]</scope>
</reference>
<dbReference type="Proteomes" id="UP000223773">
    <property type="component" value="Segment"/>
</dbReference>
<keyword evidence="2" id="KW-1185">Reference proteome</keyword>
<evidence type="ECO:0000313" key="1">
    <source>
        <dbReference type="EMBL" id="AMR60061.1"/>
    </source>
</evidence>
<evidence type="ECO:0000313" key="2">
    <source>
        <dbReference type="Proteomes" id="UP000223773"/>
    </source>
</evidence>
<dbReference type="InterPro" id="IPR044000">
    <property type="entry name" value="Phage_tube_2"/>
</dbReference>
<organism evidence="1 2">
    <name type="scientific">Bacillus phage Leo2</name>
    <dbReference type="NCBI Taxonomy" id="1815973"/>
    <lineage>
        <taxon>Viruses</taxon>
        <taxon>Duplodnaviria</taxon>
        <taxon>Heunggongvirae</taxon>
        <taxon>Uroviricota</taxon>
        <taxon>Caudoviricetes</taxon>
        <taxon>Ehrlichviridae</taxon>
        <taxon>Andromedavirus</taxon>
        <taxon>Andromedavirus leo2</taxon>
    </lineage>
</organism>
<proteinExistence type="predicted"/>